<feature type="binding site" description="M1 metal binding site" evidence="13">
    <location>
        <position position="142"/>
    </location>
    <ligand>
        <name>Zn(2+)</name>
        <dbReference type="ChEBI" id="CHEBI:29105"/>
    </ligand>
</feature>
<dbReference type="Proteomes" id="UP000619838">
    <property type="component" value="Unassembled WGS sequence"/>
</dbReference>
<proteinExistence type="inferred from homology"/>
<feature type="transmembrane region" description="Helical" evidence="13">
    <location>
        <begin position="158"/>
        <end position="183"/>
    </location>
</feature>
<reference evidence="14 15" key="1">
    <citation type="journal article" date="2020" name="Microorganisms">
        <title>Simultaneous Genome Sequencing of Prosthecochloris ethylica and Desulfuromonas acetoxidans within a Syntrophic Mixture Reveals Unique Pili and Protein Interactions.</title>
        <authorList>
            <person name="Kyndt J.A."/>
            <person name="Van Beeumen J.J."/>
            <person name="Meyer T.E."/>
        </authorList>
    </citation>
    <scope>NUCLEOTIDE SEQUENCE [LARGE SCALE GENOMIC DNA]</scope>
    <source>
        <strain evidence="14 15">N3</strain>
    </source>
</reference>
<comment type="function">
    <text evidence="13">Mediates zinc uptake. May also transport other divalent cations.</text>
</comment>
<evidence type="ECO:0000256" key="8">
    <source>
        <dbReference type="ARBA" id="ARBA00022906"/>
    </source>
</evidence>
<keyword evidence="11 13" id="KW-0406">Ion transport</keyword>
<feature type="binding site" description="M2 metal binding site" evidence="13">
    <location>
        <position position="168"/>
    </location>
    <ligand>
        <name>Fe(2+)</name>
        <dbReference type="ChEBI" id="CHEBI:29033"/>
    </ligand>
</feature>
<comment type="caution">
    <text evidence="13">Lacks conserved residue(s) required for the propagation of feature annotation.</text>
</comment>
<name>A0ABR9XQA8_9CHLB</name>
<keyword evidence="5 13" id="KW-0812">Transmembrane</keyword>
<evidence type="ECO:0000256" key="13">
    <source>
        <dbReference type="HAMAP-Rule" id="MF_00548"/>
    </source>
</evidence>
<evidence type="ECO:0000256" key="4">
    <source>
        <dbReference type="ARBA" id="ARBA00022475"/>
    </source>
</evidence>
<keyword evidence="8 13" id="KW-0864">Zinc transport</keyword>
<keyword evidence="6" id="KW-0479">Metal-binding</keyword>
<comment type="catalytic activity">
    <reaction evidence="13">
        <text>Zn(2+)(in) = Zn(2+)(out)</text>
        <dbReference type="Rhea" id="RHEA:29351"/>
        <dbReference type="ChEBI" id="CHEBI:29105"/>
    </reaction>
</comment>
<feature type="binding site" description="M1 metal binding site" evidence="13">
    <location>
        <position position="171"/>
    </location>
    <ligand>
        <name>Zn(2+)</name>
        <dbReference type="ChEBI" id="CHEBI:29105"/>
    </ligand>
</feature>
<accession>A0ABR9XQA8</accession>
<dbReference type="PANTHER" id="PTHR11040">
    <property type="entry name" value="ZINC/IRON TRANSPORTER"/>
    <property type="match status" value="1"/>
</dbReference>
<keyword evidence="10" id="KW-0408">Iron</keyword>
<dbReference type="InterPro" id="IPR003689">
    <property type="entry name" value="ZIP"/>
</dbReference>
<evidence type="ECO:0000256" key="9">
    <source>
        <dbReference type="ARBA" id="ARBA00022989"/>
    </source>
</evidence>
<keyword evidence="3 13" id="KW-0813">Transport</keyword>
<evidence type="ECO:0000256" key="7">
    <source>
        <dbReference type="ARBA" id="ARBA00022833"/>
    </source>
</evidence>
<comment type="subcellular location">
    <subcellularLocation>
        <location evidence="1 13">Cell membrane</location>
        <topology evidence="1 13">Multi-pass membrane protein</topology>
    </subcellularLocation>
</comment>
<feature type="binding site" description="M2 metal binding site" evidence="13">
    <location>
        <position position="142"/>
    </location>
    <ligand>
        <name>Fe(2+)</name>
        <dbReference type="ChEBI" id="CHEBI:29033"/>
    </ligand>
</feature>
<evidence type="ECO:0000256" key="11">
    <source>
        <dbReference type="ARBA" id="ARBA00023065"/>
    </source>
</evidence>
<evidence type="ECO:0000256" key="1">
    <source>
        <dbReference type="ARBA" id="ARBA00004651"/>
    </source>
</evidence>
<comment type="similarity">
    <text evidence="2 13">Belongs to the ZIP transporter (TC 2.A.5) family. ZupT subfamily.</text>
</comment>
<dbReference type="RefSeq" id="WP_175186707.1">
    <property type="nucleotide sequence ID" value="NZ_JABVZQ010000001.1"/>
</dbReference>
<comment type="caution">
    <text evidence="14">The sequence shown here is derived from an EMBL/GenBank/DDBJ whole genome shotgun (WGS) entry which is preliminary data.</text>
</comment>
<gene>
    <name evidence="13 14" type="primary">zupT</name>
    <name evidence="14" type="ORF">INT08_03310</name>
</gene>
<dbReference type="PANTHER" id="PTHR11040:SF205">
    <property type="entry name" value="ZINC TRANSPORTER ZUPT"/>
    <property type="match status" value="1"/>
</dbReference>
<dbReference type="HAMAP" id="MF_00548">
    <property type="entry name" value="ZupT"/>
    <property type="match status" value="1"/>
</dbReference>
<keyword evidence="15" id="KW-1185">Reference proteome</keyword>
<feature type="binding site" description="M2 metal binding site" evidence="13">
    <location>
        <position position="200"/>
    </location>
    <ligand>
        <name>Fe(2+)</name>
        <dbReference type="ChEBI" id="CHEBI:29033"/>
    </ligand>
</feature>
<dbReference type="Pfam" id="PF02535">
    <property type="entry name" value="Zip"/>
    <property type="match status" value="2"/>
</dbReference>
<evidence type="ECO:0000256" key="6">
    <source>
        <dbReference type="ARBA" id="ARBA00022723"/>
    </source>
</evidence>
<keyword evidence="7 13" id="KW-0862">Zinc</keyword>
<dbReference type="InterPro" id="IPR023498">
    <property type="entry name" value="Zn_transptr_ZupT"/>
</dbReference>
<evidence type="ECO:0000256" key="2">
    <source>
        <dbReference type="ARBA" id="ARBA00009703"/>
    </source>
</evidence>
<keyword evidence="4 13" id="KW-1003">Cell membrane</keyword>
<dbReference type="EMBL" id="JADGII010000004">
    <property type="protein sequence ID" value="MBF0636213.1"/>
    <property type="molecule type" value="Genomic_DNA"/>
</dbReference>
<feature type="transmembrane region" description="Helical" evidence="13">
    <location>
        <begin position="77"/>
        <end position="95"/>
    </location>
</feature>
<feature type="binding site" description="M1 metal binding site" evidence="13">
    <location>
        <position position="167"/>
    </location>
    <ligand>
        <name>Zn(2+)</name>
        <dbReference type="ChEBI" id="CHEBI:29105"/>
    </ligand>
</feature>
<feature type="binding site" description="M2 metal binding site" evidence="13">
    <location>
        <position position="171"/>
    </location>
    <ligand>
        <name>Fe(2+)</name>
        <dbReference type="ChEBI" id="CHEBI:29033"/>
    </ligand>
</feature>
<dbReference type="NCBIfam" id="NF003243">
    <property type="entry name" value="PRK04201.1"/>
    <property type="match status" value="1"/>
</dbReference>
<keyword evidence="12 13" id="KW-0472">Membrane</keyword>
<feature type="transmembrane region" description="Helical" evidence="13">
    <location>
        <begin position="251"/>
        <end position="270"/>
    </location>
</feature>
<protein>
    <recommendedName>
        <fullName evidence="13">Zinc transporter ZupT</fullName>
    </recommendedName>
</protein>
<evidence type="ECO:0000256" key="3">
    <source>
        <dbReference type="ARBA" id="ARBA00022448"/>
    </source>
</evidence>
<evidence type="ECO:0000256" key="10">
    <source>
        <dbReference type="ARBA" id="ARBA00023004"/>
    </source>
</evidence>
<evidence type="ECO:0000313" key="15">
    <source>
        <dbReference type="Proteomes" id="UP000619838"/>
    </source>
</evidence>
<feature type="transmembrane region" description="Helical" evidence="13">
    <location>
        <begin position="218"/>
        <end position="236"/>
    </location>
</feature>
<keyword evidence="9 13" id="KW-1133">Transmembrane helix</keyword>
<evidence type="ECO:0000256" key="12">
    <source>
        <dbReference type="ARBA" id="ARBA00023136"/>
    </source>
</evidence>
<feature type="transmembrane region" description="Helical" evidence="13">
    <location>
        <begin position="40"/>
        <end position="57"/>
    </location>
</feature>
<organism evidence="14 15">
    <name type="scientific">Prosthecochloris ethylica</name>
    <dbReference type="NCBI Taxonomy" id="2743976"/>
    <lineage>
        <taxon>Bacteria</taxon>
        <taxon>Pseudomonadati</taxon>
        <taxon>Chlorobiota</taxon>
        <taxon>Chlorobiia</taxon>
        <taxon>Chlorobiales</taxon>
        <taxon>Chlorobiaceae</taxon>
        <taxon>Prosthecochloris</taxon>
    </lineage>
</organism>
<evidence type="ECO:0000313" key="14">
    <source>
        <dbReference type="EMBL" id="MBF0636213.1"/>
    </source>
</evidence>
<feature type="binding site" description="M2 metal binding site" evidence="13">
    <location>
        <position position="139"/>
    </location>
    <ligand>
        <name>Fe(2+)</name>
        <dbReference type="ChEBI" id="CHEBI:29033"/>
    </ligand>
</feature>
<sequence length="271" mass="28808">MSELSSPAFGTALTLTLLAGLSTGIGSALAFLVKHTNKRFLTFSLGFSAGIMLYVSFVEIIPEAQESMHAILSESSAAWIATAAFFGGIALIWLIDQLVPEVENPHEMSLIGEMETGMPEEQKLYRMGLFTAMAIAIHNFPEGLAVFFSALSDQNLGIVIATTIALHNIPEGMAVAVPVYFATRNRMKAFSFSFLSGLAEPAGGLIGFLLLKPFLTPLVLSVILAGVAGIMVYISLDELLPTAEEYGEHHLAISGLIVGMGVMAVSLLLLA</sequence>
<evidence type="ECO:0000256" key="5">
    <source>
        <dbReference type="ARBA" id="ARBA00022692"/>
    </source>
</evidence>
<feature type="transmembrane region" description="Helical" evidence="13">
    <location>
        <begin position="127"/>
        <end position="151"/>
    </location>
</feature>